<protein>
    <submittedName>
        <fullName evidence="1">Phytanoyl-CoA dioxygenase family protein</fullName>
    </submittedName>
</protein>
<name>A0ABW5U7Z8_9RHOB</name>
<evidence type="ECO:0000313" key="1">
    <source>
        <dbReference type="EMBL" id="MFD2741695.1"/>
    </source>
</evidence>
<organism evidence="1 2">
    <name type="scientific">Sulfitobacter aestuarii</name>
    <dbReference type="NCBI Taxonomy" id="2161676"/>
    <lineage>
        <taxon>Bacteria</taxon>
        <taxon>Pseudomonadati</taxon>
        <taxon>Pseudomonadota</taxon>
        <taxon>Alphaproteobacteria</taxon>
        <taxon>Rhodobacterales</taxon>
        <taxon>Roseobacteraceae</taxon>
        <taxon>Sulfitobacter</taxon>
    </lineage>
</organism>
<keyword evidence="1" id="KW-0560">Oxidoreductase</keyword>
<dbReference type="GO" id="GO:0051213">
    <property type="term" value="F:dioxygenase activity"/>
    <property type="evidence" value="ECO:0007669"/>
    <property type="project" value="UniProtKB-KW"/>
</dbReference>
<dbReference type="SUPFAM" id="SSF51197">
    <property type="entry name" value="Clavaminate synthase-like"/>
    <property type="match status" value="1"/>
</dbReference>
<dbReference type="EMBL" id="JBHUMP010000044">
    <property type="protein sequence ID" value="MFD2741695.1"/>
    <property type="molecule type" value="Genomic_DNA"/>
</dbReference>
<dbReference type="Proteomes" id="UP001597474">
    <property type="component" value="Unassembled WGS sequence"/>
</dbReference>
<evidence type="ECO:0000313" key="2">
    <source>
        <dbReference type="Proteomes" id="UP001597474"/>
    </source>
</evidence>
<gene>
    <name evidence="1" type="ORF">ACFSUD_19240</name>
</gene>
<comment type="caution">
    <text evidence="1">The sequence shown here is derived from an EMBL/GenBank/DDBJ whole genome shotgun (WGS) entry which is preliminary data.</text>
</comment>
<dbReference type="Pfam" id="PF05721">
    <property type="entry name" value="PhyH"/>
    <property type="match status" value="1"/>
</dbReference>
<sequence length="270" mass="30340">MQTQEKYRITDDMSETFTRDGVIFLPGLFREWVEPITEGIEALMRDPSPLERSYQPTDGSAPFFQDLCNWGRIDAFRNFVTSSVAAETGAKLMQSTTCRLFHDHVLVKEAGTSVVTPWHQDQPYYCTTGEQSVSFWIPLDPVAKETALRCVAGSHLWNKQHKPKRFDGTDLYEGDDAEEMPDIDGNPDLYDIRAWDMQPGDAVAFNFRTVHGAAANQGQATRRRAFSTRWVGDDAVFQDRGGKGSPPFAHLTLQTGEPLEGPDFPVLYPA</sequence>
<proteinExistence type="predicted"/>
<dbReference type="PANTHER" id="PTHR20883">
    <property type="entry name" value="PHYTANOYL-COA DIOXYGENASE DOMAIN CONTAINING 1"/>
    <property type="match status" value="1"/>
</dbReference>
<dbReference type="RefSeq" id="WP_386376122.1">
    <property type="nucleotide sequence ID" value="NZ_JBHUMP010000044.1"/>
</dbReference>
<dbReference type="Gene3D" id="2.60.120.620">
    <property type="entry name" value="q2cbj1_9rhob like domain"/>
    <property type="match status" value="1"/>
</dbReference>
<reference evidence="2" key="1">
    <citation type="journal article" date="2019" name="Int. J. Syst. Evol. Microbiol.">
        <title>The Global Catalogue of Microorganisms (GCM) 10K type strain sequencing project: providing services to taxonomists for standard genome sequencing and annotation.</title>
        <authorList>
            <consortium name="The Broad Institute Genomics Platform"/>
            <consortium name="The Broad Institute Genome Sequencing Center for Infectious Disease"/>
            <person name="Wu L."/>
            <person name="Ma J."/>
        </authorList>
    </citation>
    <scope>NUCLEOTIDE SEQUENCE [LARGE SCALE GENOMIC DNA]</scope>
    <source>
        <strain evidence="2">TISTR 2562</strain>
    </source>
</reference>
<dbReference type="PANTHER" id="PTHR20883:SF49">
    <property type="entry name" value="PHYTANOYL-COA DIOXYGENASE"/>
    <property type="match status" value="1"/>
</dbReference>
<keyword evidence="1" id="KW-0223">Dioxygenase</keyword>
<keyword evidence="2" id="KW-1185">Reference proteome</keyword>
<dbReference type="InterPro" id="IPR008775">
    <property type="entry name" value="Phytyl_CoA_dOase-like"/>
</dbReference>
<accession>A0ABW5U7Z8</accession>